<dbReference type="AlphaFoldDB" id="A0A369T791"/>
<reference evidence="1 2" key="1">
    <citation type="submission" date="2018-07" db="EMBL/GenBank/DDBJ databases">
        <title>Venubactetium sediminum gen. nov., sp. nov., isolated from a marine solar saltern.</title>
        <authorList>
            <person name="Wang S."/>
        </authorList>
    </citation>
    <scope>NUCLEOTIDE SEQUENCE [LARGE SCALE GENOMIC DNA]</scope>
    <source>
        <strain evidence="1 2">WD2A32</strain>
    </source>
</reference>
<organism evidence="1 2">
    <name type="scientific">Ferruginivarius sediminum</name>
    <dbReference type="NCBI Taxonomy" id="2661937"/>
    <lineage>
        <taxon>Bacteria</taxon>
        <taxon>Pseudomonadati</taxon>
        <taxon>Pseudomonadota</taxon>
        <taxon>Alphaproteobacteria</taxon>
        <taxon>Rhodospirillales</taxon>
        <taxon>Rhodospirillaceae</taxon>
        <taxon>Ferruginivarius</taxon>
    </lineage>
</organism>
<dbReference type="Proteomes" id="UP000253941">
    <property type="component" value="Unassembled WGS sequence"/>
</dbReference>
<proteinExistence type="predicted"/>
<protein>
    <submittedName>
        <fullName evidence="1">NYN domain-containing protein</fullName>
    </submittedName>
</protein>
<dbReference type="Gene3D" id="3.40.50.1010">
    <property type="entry name" value="5'-nuclease"/>
    <property type="match status" value="1"/>
</dbReference>
<keyword evidence="2" id="KW-1185">Reference proteome</keyword>
<name>A0A369T791_9PROT</name>
<gene>
    <name evidence="1" type="ORF">DRB17_18720</name>
</gene>
<accession>A0A369T791</accession>
<evidence type="ECO:0000313" key="2">
    <source>
        <dbReference type="Proteomes" id="UP000253941"/>
    </source>
</evidence>
<evidence type="ECO:0000313" key="1">
    <source>
        <dbReference type="EMBL" id="RDD60334.1"/>
    </source>
</evidence>
<dbReference type="CDD" id="cd18722">
    <property type="entry name" value="PIN_NicB-like"/>
    <property type="match status" value="1"/>
</dbReference>
<sequence length="240" mass="27201">MQARQVIVLIDGGHLRKCAEDAGYRYNPNFIEKVAKRCANQDEEIVRILYYDCAPFTGKVRQPVSGREKEFNGSDRWLHDLARRELFAVRRGVLKFRGWRPKEIPIQGAELSDEDFLPVFEQKGVDMRIGLDLAEYARKSFVSRVLVVGADTDLIPALKFARLNGLQVVGILLPEHRTRWEYLAHVDIPRQINFPEKPKVDKKARASRATEVVIADPASALADGDDFKVEETSAGPINET</sequence>
<dbReference type="EMBL" id="QPMH01000030">
    <property type="protein sequence ID" value="RDD60334.1"/>
    <property type="molecule type" value="Genomic_DNA"/>
</dbReference>
<comment type="caution">
    <text evidence="1">The sequence shown here is derived from an EMBL/GenBank/DDBJ whole genome shotgun (WGS) entry which is preliminary data.</text>
</comment>